<evidence type="ECO:0000256" key="1">
    <source>
        <dbReference type="SAM" id="Phobius"/>
    </source>
</evidence>
<gene>
    <name evidence="2" type="ORF">C1H71_17285</name>
</gene>
<name>A0A7G3GCR3_9NEIS</name>
<sequence length="64" mass="7331">MCKHYNWVTYVVTVDQLWKRLVLFAVNAGFEALAGFLLRKVLMREGMGEKKPSLGWVFAVNIKG</sequence>
<accession>A0A7G3GCR3</accession>
<keyword evidence="3" id="KW-1185">Reference proteome</keyword>
<feature type="transmembrane region" description="Helical" evidence="1">
    <location>
        <begin position="20"/>
        <end position="38"/>
    </location>
</feature>
<keyword evidence="1" id="KW-1133">Transmembrane helix</keyword>
<organism evidence="2 3">
    <name type="scientific">Iodobacter fluviatilis</name>
    <dbReference type="NCBI Taxonomy" id="537"/>
    <lineage>
        <taxon>Bacteria</taxon>
        <taxon>Pseudomonadati</taxon>
        <taxon>Pseudomonadota</taxon>
        <taxon>Betaproteobacteria</taxon>
        <taxon>Neisseriales</taxon>
        <taxon>Chitinibacteraceae</taxon>
        <taxon>Iodobacter</taxon>
    </lineage>
</organism>
<evidence type="ECO:0000313" key="2">
    <source>
        <dbReference type="EMBL" id="QBC45116.1"/>
    </source>
</evidence>
<reference evidence="2 3" key="1">
    <citation type="submission" date="2018-01" db="EMBL/GenBank/DDBJ databases">
        <title>Genome sequence of Iodobacter sp. strain PCH194 isolated from Indian Trans-Himalaya.</title>
        <authorList>
            <person name="Kumar V."/>
            <person name="Thakur V."/>
            <person name="Kumar S."/>
            <person name="Singh D."/>
        </authorList>
    </citation>
    <scope>NUCLEOTIDE SEQUENCE [LARGE SCALE GENOMIC DNA]</scope>
    <source>
        <strain evidence="2 3">PCH194</strain>
    </source>
</reference>
<dbReference type="AlphaFoldDB" id="A0A7G3GCR3"/>
<dbReference type="EMBL" id="CP025781">
    <property type="protein sequence ID" value="QBC45116.1"/>
    <property type="molecule type" value="Genomic_DNA"/>
</dbReference>
<dbReference type="Proteomes" id="UP000515917">
    <property type="component" value="Chromosome"/>
</dbReference>
<proteinExistence type="predicted"/>
<protein>
    <submittedName>
        <fullName evidence="2">Uncharacterized protein</fullName>
    </submittedName>
</protein>
<keyword evidence="1" id="KW-0812">Transmembrane</keyword>
<evidence type="ECO:0000313" key="3">
    <source>
        <dbReference type="Proteomes" id="UP000515917"/>
    </source>
</evidence>
<dbReference type="KEGG" id="ifl:C1H71_17285"/>
<keyword evidence="1" id="KW-0472">Membrane</keyword>